<feature type="binding site" evidence="5">
    <location>
        <position position="231"/>
    </location>
    <ligand>
        <name>Fe cation</name>
        <dbReference type="ChEBI" id="CHEBI:24875"/>
        <note>catalytic</note>
    </ligand>
</feature>
<evidence type="ECO:0008006" key="8">
    <source>
        <dbReference type="Google" id="ProtNLM"/>
    </source>
</evidence>
<keyword evidence="7" id="KW-1185">Reference proteome</keyword>
<dbReference type="EMBL" id="KI631667">
    <property type="protein sequence ID" value="EYU26443.1"/>
    <property type="molecule type" value="Genomic_DNA"/>
</dbReference>
<dbReference type="GO" id="GO:0009570">
    <property type="term" value="C:chloroplast stroma"/>
    <property type="evidence" value="ECO:0000318"/>
    <property type="project" value="GO_Central"/>
</dbReference>
<evidence type="ECO:0000313" key="7">
    <source>
        <dbReference type="Proteomes" id="UP000030748"/>
    </source>
</evidence>
<dbReference type="Pfam" id="PF03055">
    <property type="entry name" value="RPE65"/>
    <property type="match status" value="1"/>
</dbReference>
<comment type="similarity">
    <text evidence="1">Belongs to the carotenoid oxygenase family.</text>
</comment>
<accession>A0A022QGV1</accession>
<feature type="binding site" evidence="5">
    <location>
        <position position="346"/>
    </location>
    <ligand>
        <name>Fe cation</name>
        <dbReference type="ChEBI" id="CHEBI:24875"/>
        <note>catalytic</note>
    </ligand>
</feature>
<dbReference type="STRING" id="4155.A0A022QGV1"/>
<evidence type="ECO:0000256" key="2">
    <source>
        <dbReference type="ARBA" id="ARBA00022723"/>
    </source>
</evidence>
<dbReference type="Proteomes" id="UP000030748">
    <property type="component" value="Unassembled WGS sequence"/>
</dbReference>
<feature type="binding site" evidence="5">
    <location>
        <position position="281"/>
    </location>
    <ligand>
        <name>Fe cation</name>
        <dbReference type="ChEBI" id="CHEBI:24875"/>
        <note>catalytic</note>
    </ligand>
</feature>
<comment type="cofactor">
    <cofactor evidence="5">
        <name>Fe(2+)</name>
        <dbReference type="ChEBI" id="CHEBI:29033"/>
    </cofactor>
    <text evidence="5">Binds 1 Fe(2+) ion per subunit.</text>
</comment>
<dbReference type="GO" id="GO:0010436">
    <property type="term" value="F:carotenoid dioxygenase activity"/>
    <property type="evidence" value="ECO:0000318"/>
    <property type="project" value="GO_Central"/>
</dbReference>
<protein>
    <recommendedName>
        <fullName evidence="8">9-cis-epoxycarotenoid dioxygenase</fullName>
    </recommendedName>
</protein>
<dbReference type="eggNOG" id="KOG1285">
    <property type="taxonomic scope" value="Eukaryota"/>
</dbReference>
<dbReference type="PANTHER" id="PTHR10543:SF137">
    <property type="entry name" value="CAROTENOID CLEAVAGE DIOXYGENASE 4, CHLOROPLASTIC"/>
    <property type="match status" value="1"/>
</dbReference>
<evidence type="ECO:0000256" key="1">
    <source>
        <dbReference type="ARBA" id="ARBA00006787"/>
    </source>
</evidence>
<keyword evidence="4 5" id="KW-0408">Iron</keyword>
<evidence type="ECO:0000256" key="3">
    <source>
        <dbReference type="ARBA" id="ARBA00022964"/>
    </source>
</evidence>
<dbReference type="GO" id="GO:0046872">
    <property type="term" value="F:metal ion binding"/>
    <property type="evidence" value="ECO:0007669"/>
    <property type="project" value="UniProtKB-KW"/>
</dbReference>
<evidence type="ECO:0000256" key="4">
    <source>
        <dbReference type="ARBA" id="ARBA00023004"/>
    </source>
</evidence>
<evidence type="ECO:0000313" key="6">
    <source>
        <dbReference type="EMBL" id="EYU26443.1"/>
    </source>
</evidence>
<keyword evidence="2 5" id="KW-0479">Metal-binding</keyword>
<organism evidence="6 7">
    <name type="scientific">Erythranthe guttata</name>
    <name type="common">Yellow monkey flower</name>
    <name type="synonym">Mimulus guttatus</name>
    <dbReference type="NCBI Taxonomy" id="4155"/>
    <lineage>
        <taxon>Eukaryota</taxon>
        <taxon>Viridiplantae</taxon>
        <taxon>Streptophyta</taxon>
        <taxon>Embryophyta</taxon>
        <taxon>Tracheophyta</taxon>
        <taxon>Spermatophyta</taxon>
        <taxon>Magnoliopsida</taxon>
        <taxon>eudicotyledons</taxon>
        <taxon>Gunneridae</taxon>
        <taxon>Pentapetalae</taxon>
        <taxon>asterids</taxon>
        <taxon>lamiids</taxon>
        <taxon>Lamiales</taxon>
        <taxon>Phrymaceae</taxon>
        <taxon>Erythranthe</taxon>
    </lineage>
</organism>
<keyword evidence="3" id="KW-0560">Oxidoreductase</keyword>
<dbReference type="AlphaFoldDB" id="A0A022QGV1"/>
<reference evidence="6 7" key="1">
    <citation type="journal article" date="2013" name="Proc. Natl. Acad. Sci. U.S.A.">
        <title>Fine-scale variation in meiotic recombination in Mimulus inferred from population shotgun sequencing.</title>
        <authorList>
            <person name="Hellsten U."/>
            <person name="Wright K.M."/>
            <person name="Jenkins J."/>
            <person name="Shu S."/>
            <person name="Yuan Y."/>
            <person name="Wessler S.R."/>
            <person name="Schmutz J."/>
            <person name="Willis J.H."/>
            <person name="Rokhsar D.S."/>
        </authorList>
    </citation>
    <scope>NUCLEOTIDE SEQUENCE [LARGE SCALE GENOMIC DNA]</scope>
    <source>
        <strain evidence="7">cv. DUN x IM62</strain>
    </source>
</reference>
<dbReference type="InterPro" id="IPR004294">
    <property type="entry name" value="Carotenoid_Oase"/>
</dbReference>
<sequence length="420" mass="46698">SPQTFTTVVKSAKPLAMPAPEKLFRRRKYSPPPPMKINLIERIFKSMDDFISTFLEDSALHPSIDPKKVLAGNFAPVAELPPTACETVEGYLPTCLDGAYIRVGPNPQFTPPGCPYHLLDGDGMLHSVRISGGKATFCSRYVKTYKYQVEKKMGYPIFPSVFSASAARFLLAAARVLAGQFDPVANGFGQANTTLCESDFPYAVELTSGGDLVTVGRQIFHGEPFTSMTAHPKFDPATGEVFAFRYNILRRPFMTVFRISPEGRKQKEVPIFSLNSASFVHDFAVTQNYAVFPDTQIVMEPMEIFRGKSPVGVDPRKMPRIGVMPRYADDESEMTWIEVPGLNILHVVNAWEEDDGDKIVMVASNTLTVEHAMDQMETRQLSLEKITIDAKAKKVVARFPVSDKNLDLGVINPQYAQKKN</sequence>
<gene>
    <name evidence="6" type="ORF">MIMGU_mgv1a0237751mg</name>
</gene>
<feature type="non-terminal residue" evidence="6">
    <location>
        <position position="420"/>
    </location>
</feature>
<feature type="non-terminal residue" evidence="6">
    <location>
        <position position="1"/>
    </location>
</feature>
<evidence type="ECO:0000256" key="5">
    <source>
        <dbReference type="PIRSR" id="PIRSR604294-1"/>
    </source>
</evidence>
<proteinExistence type="inferred from homology"/>
<name>A0A022QGV1_ERYGU</name>
<dbReference type="PANTHER" id="PTHR10543">
    <property type="entry name" value="BETA-CAROTENE DIOXYGENASE"/>
    <property type="match status" value="1"/>
</dbReference>
<keyword evidence="3" id="KW-0223">Dioxygenase</keyword>
<dbReference type="GO" id="GO:0016121">
    <property type="term" value="P:carotene catabolic process"/>
    <property type="evidence" value="ECO:0000318"/>
    <property type="project" value="GO_Central"/>
</dbReference>